<feature type="compositionally biased region" description="Low complexity" evidence="1">
    <location>
        <begin position="114"/>
        <end position="135"/>
    </location>
</feature>
<feature type="domain" description="STING ligand-binding" evidence="2">
    <location>
        <begin position="43"/>
        <end position="96"/>
    </location>
</feature>
<dbReference type="EMBL" id="GANP01014134">
    <property type="protein sequence ID" value="JAB70334.1"/>
    <property type="molecule type" value="mRNA"/>
</dbReference>
<feature type="region of interest" description="Disordered" evidence="1">
    <location>
        <begin position="98"/>
        <end position="140"/>
    </location>
</feature>
<dbReference type="InterPro" id="IPR055432">
    <property type="entry name" value="STING_LBD"/>
</dbReference>
<dbReference type="AlphaFoldDB" id="V5H0H5"/>
<proteinExistence type="evidence at transcript level"/>
<accession>V5H0H5</accession>
<evidence type="ECO:0000259" key="2">
    <source>
        <dbReference type="Pfam" id="PF15009"/>
    </source>
</evidence>
<name>V5H0H5_IXORI</name>
<sequence length="151" mass="16777">MVLGFLRDQWHLLLLMGLVCQLCTWWRHRLGLLPVNRGGPMPGEGLAYSAFCTFFRRLPESLRERISKYEDDHGVKLAVKKLFILLPSSCYIDPLLGSGQDEVPGAVPRPSRTSTSPGRAPRSASSPTPSTRSGTVTGNRTTAWRKVRLPC</sequence>
<evidence type="ECO:0000256" key="1">
    <source>
        <dbReference type="SAM" id="MobiDB-lite"/>
    </source>
</evidence>
<reference evidence="3" key="1">
    <citation type="journal article" date="2015" name="Sci. Rep.">
        <title>Tissue- and time-dependent transcription in Ixodes ricinus salivary glands and midguts when blood feeding on the vertebrate host.</title>
        <authorList>
            <person name="Kotsyfakis M."/>
            <person name="Schwarz A."/>
            <person name="Erhart J."/>
            <person name="Ribeiro J.M."/>
        </authorList>
    </citation>
    <scope>NUCLEOTIDE SEQUENCE</scope>
    <source>
        <tissue evidence="3">Salivary gland and midgut</tissue>
    </source>
</reference>
<organism evidence="3">
    <name type="scientific">Ixodes ricinus</name>
    <name type="common">Common tick</name>
    <name type="synonym">Acarus ricinus</name>
    <dbReference type="NCBI Taxonomy" id="34613"/>
    <lineage>
        <taxon>Eukaryota</taxon>
        <taxon>Metazoa</taxon>
        <taxon>Ecdysozoa</taxon>
        <taxon>Arthropoda</taxon>
        <taxon>Chelicerata</taxon>
        <taxon>Arachnida</taxon>
        <taxon>Acari</taxon>
        <taxon>Parasitiformes</taxon>
        <taxon>Ixodida</taxon>
        <taxon>Ixodoidea</taxon>
        <taxon>Ixodidae</taxon>
        <taxon>Ixodinae</taxon>
        <taxon>Ixodes</taxon>
    </lineage>
</organism>
<protein>
    <recommendedName>
        <fullName evidence="2">STING ligand-binding domain-containing protein</fullName>
    </recommendedName>
</protein>
<evidence type="ECO:0000313" key="3">
    <source>
        <dbReference type="EMBL" id="JAB70334.1"/>
    </source>
</evidence>
<dbReference type="Pfam" id="PF15009">
    <property type="entry name" value="STING_LBD"/>
    <property type="match status" value="1"/>
</dbReference>